<dbReference type="GO" id="GO:0017150">
    <property type="term" value="F:tRNA dihydrouridine synthase activity"/>
    <property type="evidence" value="ECO:0007669"/>
    <property type="project" value="InterPro"/>
</dbReference>
<dbReference type="Gene3D" id="3.20.20.70">
    <property type="entry name" value="Aldolase class I"/>
    <property type="match status" value="1"/>
</dbReference>
<dbReference type="Proteomes" id="UP000051530">
    <property type="component" value="Unassembled WGS sequence"/>
</dbReference>
<dbReference type="InterPro" id="IPR004653">
    <property type="entry name" value="DusA"/>
</dbReference>
<accession>A0A0R0LZ80</accession>
<keyword evidence="6" id="KW-1185">Reference proteome</keyword>
<dbReference type="CDD" id="cd02801">
    <property type="entry name" value="DUS_like_FMN"/>
    <property type="match status" value="1"/>
</dbReference>
<dbReference type="OrthoDB" id="10262250at2759"/>
<protein>
    <submittedName>
        <fullName evidence="5">tRNA-dihydrouridine synthase</fullName>
    </submittedName>
</protein>
<evidence type="ECO:0000256" key="3">
    <source>
        <dbReference type="ARBA" id="ARBA00022884"/>
    </source>
</evidence>
<dbReference type="GO" id="GO:0000049">
    <property type="term" value="F:tRNA binding"/>
    <property type="evidence" value="ECO:0007669"/>
    <property type="project" value="UniProtKB-KW"/>
</dbReference>
<keyword evidence="1" id="KW-0820">tRNA-binding</keyword>
<keyword evidence="3" id="KW-0694">RNA-binding</keyword>
<evidence type="ECO:0000256" key="2">
    <source>
        <dbReference type="ARBA" id="ARBA00022857"/>
    </source>
</evidence>
<keyword evidence="2" id="KW-0521">NADP</keyword>
<evidence type="ECO:0000259" key="4">
    <source>
        <dbReference type="Pfam" id="PF01207"/>
    </source>
</evidence>
<gene>
    <name evidence="5" type="ORF">M153_4866000210</name>
</gene>
<dbReference type="EMBL" id="LGUB01000860">
    <property type="protein sequence ID" value="KRH92527.1"/>
    <property type="molecule type" value="Genomic_DNA"/>
</dbReference>
<dbReference type="PANTHER" id="PTHR42907">
    <property type="entry name" value="FMN-LINKED OXIDOREDUCTASES SUPERFAMILY PROTEIN"/>
    <property type="match status" value="1"/>
</dbReference>
<evidence type="ECO:0000313" key="5">
    <source>
        <dbReference type="EMBL" id="KRH92527.1"/>
    </source>
</evidence>
<dbReference type="InterPro" id="IPR035587">
    <property type="entry name" value="DUS-like_FMN-bd"/>
</dbReference>
<proteinExistence type="predicted"/>
<reference evidence="5 6" key="1">
    <citation type="submission" date="2015-07" db="EMBL/GenBank/DDBJ databases">
        <title>The genome of Pseudoloma neurophilia, a relevant intracellular parasite of the zebrafish.</title>
        <authorList>
            <person name="Ndikumana S."/>
            <person name="Pelin A."/>
            <person name="Sanders J."/>
            <person name="Corradi N."/>
        </authorList>
    </citation>
    <scope>NUCLEOTIDE SEQUENCE [LARGE SCALE GENOMIC DNA]</scope>
    <source>
        <strain evidence="5 6">MK1</strain>
    </source>
</reference>
<sequence>MKLSLAPMLKVTTAHYRRLLRIISKDVELFTEMLTADFILRNNHFWKRIGTYDANTTIQIGGCDPEKVALAVEKIVKASEFRKFNLNVGCPSNKVTKGEFGASLMLRKNVVIDIINSVFYKTGVVISVKCRIGVDHHDSFDFFENFIRSVSEQTKCRVFYVHARKCWLCGLSPKENRTKPPINYQFVKDVKKLYPWLEIHLNGEVKSIKDADGLDGIMIGREAMKNMFVFEELLHTGKIWSKCGHNEQFKSNSHILNGHETEDESSDDQNLTDSIALMEISESKHTEKIKLKDHEAINFNQQTKNISETTGGFISETTGELVSEVTGGLISEVTGGLISETTGGLISETTGKTISKTTGELISEVTGGLISETTDKPISKTTGGLVSETTGGLISEVTGGL</sequence>
<comment type="caution">
    <text evidence="5">The sequence shown here is derived from an EMBL/GenBank/DDBJ whole genome shotgun (WGS) entry which is preliminary data.</text>
</comment>
<organism evidence="5 6">
    <name type="scientific">Pseudoloma neurophilia</name>
    <dbReference type="NCBI Taxonomy" id="146866"/>
    <lineage>
        <taxon>Eukaryota</taxon>
        <taxon>Fungi</taxon>
        <taxon>Fungi incertae sedis</taxon>
        <taxon>Microsporidia</taxon>
        <taxon>Pseudoloma</taxon>
    </lineage>
</organism>
<evidence type="ECO:0000313" key="6">
    <source>
        <dbReference type="Proteomes" id="UP000051530"/>
    </source>
</evidence>
<feature type="domain" description="DUS-like FMN-binding" evidence="4">
    <location>
        <begin position="5"/>
        <end position="301"/>
    </location>
</feature>
<evidence type="ECO:0000256" key="1">
    <source>
        <dbReference type="ARBA" id="ARBA00022555"/>
    </source>
</evidence>
<dbReference type="Pfam" id="PF01207">
    <property type="entry name" value="Dus"/>
    <property type="match status" value="1"/>
</dbReference>
<dbReference type="SUPFAM" id="SSF51395">
    <property type="entry name" value="FMN-linked oxidoreductases"/>
    <property type="match status" value="1"/>
</dbReference>
<feature type="non-terminal residue" evidence="5">
    <location>
        <position position="401"/>
    </location>
</feature>
<dbReference type="AlphaFoldDB" id="A0A0R0LZ80"/>
<name>A0A0R0LZ80_9MICR</name>
<dbReference type="PANTHER" id="PTHR42907:SF1">
    <property type="entry name" value="FMN-LINKED OXIDOREDUCTASES SUPERFAMILY PROTEIN"/>
    <property type="match status" value="1"/>
</dbReference>
<dbReference type="InterPro" id="IPR013785">
    <property type="entry name" value="Aldolase_TIM"/>
</dbReference>
<dbReference type="VEuPathDB" id="MicrosporidiaDB:M153_4866000210"/>